<keyword evidence="1" id="KW-0732">Signal</keyword>
<keyword evidence="3" id="KW-1185">Reference proteome</keyword>
<dbReference type="EMBL" id="BMPP01000016">
    <property type="protein sequence ID" value="GGK37167.1"/>
    <property type="molecule type" value="Genomic_DNA"/>
</dbReference>
<gene>
    <name evidence="2" type="ORF">GCM10008955_33840</name>
</gene>
<reference evidence="3" key="1">
    <citation type="journal article" date="2019" name="Int. J. Syst. Evol. Microbiol.">
        <title>The Global Catalogue of Microorganisms (GCM) 10K type strain sequencing project: providing services to taxonomists for standard genome sequencing and annotation.</title>
        <authorList>
            <consortium name="The Broad Institute Genomics Platform"/>
            <consortium name="The Broad Institute Genome Sequencing Center for Infectious Disease"/>
            <person name="Wu L."/>
            <person name="Ma J."/>
        </authorList>
    </citation>
    <scope>NUCLEOTIDE SEQUENCE [LARGE SCALE GENOMIC DNA]</scope>
    <source>
        <strain evidence="3">JCM 30331</strain>
    </source>
</reference>
<evidence type="ECO:0000256" key="1">
    <source>
        <dbReference type="SAM" id="SignalP"/>
    </source>
</evidence>
<accession>A0ABQ2F379</accession>
<feature type="chain" id="PRO_5046814291" evidence="1">
    <location>
        <begin position="19"/>
        <end position="163"/>
    </location>
</feature>
<organism evidence="2 3">
    <name type="scientific">Deinococcus malanensis</name>
    <dbReference type="NCBI Taxonomy" id="1706855"/>
    <lineage>
        <taxon>Bacteria</taxon>
        <taxon>Thermotogati</taxon>
        <taxon>Deinococcota</taxon>
        <taxon>Deinococci</taxon>
        <taxon>Deinococcales</taxon>
        <taxon>Deinococcaceae</taxon>
        <taxon>Deinococcus</taxon>
    </lineage>
</organism>
<evidence type="ECO:0000313" key="3">
    <source>
        <dbReference type="Proteomes" id="UP000647587"/>
    </source>
</evidence>
<sequence>MRALLPLILLTMTVPALATPLLSAPLVPTPMVFKHANDTLYSARVMLPKGLVPDPTSFDMGNPVGFKSTVLGMVMQFKLHYNPVIVITNASVKRRAAGRTTAEVHTFPTGSVTIYTSTPAPEAGGHVTCKVDLDPARVPARQMAAAVDRAVNTCTSLQILGKR</sequence>
<evidence type="ECO:0000313" key="2">
    <source>
        <dbReference type="EMBL" id="GGK37167.1"/>
    </source>
</evidence>
<protein>
    <submittedName>
        <fullName evidence="2">Uncharacterized protein</fullName>
    </submittedName>
</protein>
<dbReference type="RefSeq" id="WP_189010857.1">
    <property type="nucleotide sequence ID" value="NZ_BMPP01000016.1"/>
</dbReference>
<name>A0ABQ2F379_9DEIO</name>
<dbReference type="Proteomes" id="UP000647587">
    <property type="component" value="Unassembled WGS sequence"/>
</dbReference>
<feature type="signal peptide" evidence="1">
    <location>
        <begin position="1"/>
        <end position="18"/>
    </location>
</feature>
<proteinExistence type="predicted"/>
<comment type="caution">
    <text evidence="2">The sequence shown here is derived from an EMBL/GenBank/DDBJ whole genome shotgun (WGS) entry which is preliminary data.</text>
</comment>